<proteinExistence type="predicted"/>
<organism evidence="1 2">
    <name type="scientific">Chitinophaga rupis</name>
    <dbReference type="NCBI Taxonomy" id="573321"/>
    <lineage>
        <taxon>Bacteria</taxon>
        <taxon>Pseudomonadati</taxon>
        <taxon>Bacteroidota</taxon>
        <taxon>Chitinophagia</taxon>
        <taxon>Chitinophagales</taxon>
        <taxon>Chitinophagaceae</taxon>
        <taxon>Chitinophaga</taxon>
    </lineage>
</organism>
<evidence type="ECO:0000313" key="1">
    <source>
        <dbReference type="EMBL" id="SEN28532.1"/>
    </source>
</evidence>
<accession>A0A1H8F9V6</accession>
<sequence length="227" mass="25411">MAKQVGPVFLTGTVGNITYYKMDGQYYARSKSSLSRKRVKRSRSFKRTMEYADWLAQASKIAAAIYRLFPRKTRQHDDYRTITGQAMQLLKSGVEKEIIQELLEKEYRHKFDPELAGYIDLDQEKENGELHNAVTQSSGTAAILPDMPAQQTAGISVPSPKTSRRLQYYNIRGEKIQRKQGGWAVIPKTYETATVQPNGALVYAEDAAFTLPSGKTDICSLPAPAPA</sequence>
<dbReference type="Proteomes" id="UP000198984">
    <property type="component" value="Unassembled WGS sequence"/>
</dbReference>
<evidence type="ECO:0000313" key="2">
    <source>
        <dbReference type="Proteomes" id="UP000198984"/>
    </source>
</evidence>
<dbReference type="EMBL" id="FOBB01000009">
    <property type="protein sequence ID" value="SEN28532.1"/>
    <property type="molecule type" value="Genomic_DNA"/>
</dbReference>
<dbReference type="RefSeq" id="WP_089919273.1">
    <property type="nucleotide sequence ID" value="NZ_FOBB01000009.1"/>
</dbReference>
<name>A0A1H8F9V6_9BACT</name>
<gene>
    <name evidence="1" type="ORF">SAMN04488505_109145</name>
</gene>
<keyword evidence="2" id="KW-1185">Reference proteome</keyword>
<dbReference type="OrthoDB" id="672632at2"/>
<reference evidence="1 2" key="1">
    <citation type="submission" date="2016-10" db="EMBL/GenBank/DDBJ databases">
        <authorList>
            <person name="de Groot N.N."/>
        </authorList>
    </citation>
    <scope>NUCLEOTIDE SEQUENCE [LARGE SCALE GENOMIC DNA]</scope>
    <source>
        <strain evidence="1 2">DSM 21039</strain>
    </source>
</reference>
<dbReference type="AlphaFoldDB" id="A0A1H8F9V6"/>
<protein>
    <submittedName>
        <fullName evidence="1">Uncharacterized protein</fullName>
    </submittedName>
</protein>